<gene>
    <name evidence="3" type="ORF">pgond44_08000</name>
</gene>
<dbReference type="Gene3D" id="3.40.710.10">
    <property type="entry name" value="DD-peptidase/beta-lactamase superfamily"/>
    <property type="match status" value="1"/>
</dbReference>
<feature type="domain" description="Beta-lactamase-related" evidence="2">
    <location>
        <begin position="71"/>
        <end position="384"/>
    </location>
</feature>
<feature type="transmembrane region" description="Helical" evidence="1">
    <location>
        <begin position="7"/>
        <end position="26"/>
    </location>
</feature>
<dbReference type="InterPro" id="IPR012338">
    <property type="entry name" value="Beta-lactam/transpept-like"/>
</dbReference>
<protein>
    <submittedName>
        <fullName evidence="3">Beta-lactamase-like enzyme, transpeptidase superfamily protein</fullName>
    </submittedName>
</protein>
<dbReference type="STRING" id="1189619.pgond44_08000"/>
<dbReference type="InterPro" id="IPR001466">
    <property type="entry name" value="Beta-lactam-related"/>
</dbReference>
<keyword evidence="1" id="KW-1133">Transmembrane helix</keyword>
<keyword evidence="1" id="KW-0812">Transmembrane</keyword>
<dbReference type="eggNOG" id="COG1680">
    <property type="taxonomic scope" value="Bacteria"/>
</dbReference>
<evidence type="ECO:0000259" key="2">
    <source>
        <dbReference type="Pfam" id="PF00144"/>
    </source>
</evidence>
<sequence length="410" mass="47620">MKFNSKLVTRLFVVGSILGMISYTMFQNFAFSNFETVPSDISKVTDPIPKEPIVNYSSLFSPELQVFEDQIQKRAKRNKISGSVIVAYKDQILYEEDFGYKNPITKAPMEPNMSYQLASVSKQYTAAAVLKLYEERRLDIDQSVSTYLPGFKFEKVTIRDLLKHRSGLWNYMYLTEQYWNKDIAPNNLEVVDLINANAPRLNFPAGRYFSYSNTGYVVLGAIVEQITQLSLGEFIEDEFLLPLCLDETFVDKHDRNKNVILDGYQSYRRSFIELPEGFHNNAIGDKGIYASAKDLFVWFRDLKNGEIVNEDNIDLMFGRNENGKNKRYGMGFRLEHKNGEEVIFHNGLWDGFRNGLEYHPKDDLVVIVMTHTQNKQKHYFQNYLVKKAKDFIHSAEQRTEVKDNQKELIL</sequence>
<dbReference type="AlphaFoldDB" id="N1WQ95"/>
<comment type="caution">
    <text evidence="3">The sequence shown here is derived from an EMBL/GenBank/DDBJ whole genome shotgun (WGS) entry which is preliminary data.</text>
</comment>
<evidence type="ECO:0000256" key="1">
    <source>
        <dbReference type="SAM" id="Phobius"/>
    </source>
</evidence>
<evidence type="ECO:0000313" key="4">
    <source>
        <dbReference type="Proteomes" id="UP000012317"/>
    </source>
</evidence>
<dbReference type="PANTHER" id="PTHR46825">
    <property type="entry name" value="D-ALANYL-D-ALANINE-CARBOXYPEPTIDASE/ENDOPEPTIDASE AMPH"/>
    <property type="match status" value="1"/>
</dbReference>
<dbReference type="SUPFAM" id="SSF56601">
    <property type="entry name" value="beta-lactamase/transpeptidase-like"/>
    <property type="match status" value="1"/>
</dbReference>
<dbReference type="InterPro" id="IPR050491">
    <property type="entry name" value="AmpC-like"/>
</dbReference>
<dbReference type="EMBL" id="APLF01000007">
    <property type="protein sequence ID" value="EMY81165.1"/>
    <property type="molecule type" value="Genomic_DNA"/>
</dbReference>
<reference evidence="3 4" key="1">
    <citation type="journal article" date="2014" name="Genome Biol. Evol.">
        <title>Extensive gene acquisition in the extremely psychrophilic bacterial species Psychroflexus torquis and the link to sea-ice ecosystem specialism.</title>
        <authorList>
            <person name="Feng S."/>
            <person name="Powell S.M."/>
            <person name="Wilson R."/>
            <person name="Bowman J.P."/>
        </authorList>
    </citation>
    <scope>NUCLEOTIDE SEQUENCE [LARGE SCALE GENOMIC DNA]</scope>
    <source>
        <strain evidence="3 4">ACAM 44</strain>
    </source>
</reference>
<proteinExistence type="predicted"/>
<organism evidence="3 4">
    <name type="scientific">Psychroflexus gondwanensis ACAM 44</name>
    <dbReference type="NCBI Taxonomy" id="1189619"/>
    <lineage>
        <taxon>Bacteria</taxon>
        <taxon>Pseudomonadati</taxon>
        <taxon>Bacteroidota</taxon>
        <taxon>Flavobacteriia</taxon>
        <taxon>Flavobacteriales</taxon>
        <taxon>Flavobacteriaceae</taxon>
        <taxon>Psychroflexus</taxon>
    </lineage>
</organism>
<dbReference type="Proteomes" id="UP000012317">
    <property type="component" value="Unassembled WGS sequence"/>
</dbReference>
<dbReference type="PANTHER" id="PTHR46825:SF9">
    <property type="entry name" value="BETA-LACTAMASE-RELATED DOMAIN-CONTAINING PROTEIN"/>
    <property type="match status" value="1"/>
</dbReference>
<evidence type="ECO:0000313" key="3">
    <source>
        <dbReference type="EMBL" id="EMY81165.1"/>
    </source>
</evidence>
<accession>N1WQ95</accession>
<keyword evidence="4" id="KW-1185">Reference proteome</keyword>
<dbReference type="Pfam" id="PF00144">
    <property type="entry name" value="Beta-lactamase"/>
    <property type="match status" value="1"/>
</dbReference>
<dbReference type="RefSeq" id="WP_003439610.1">
    <property type="nucleotide sequence ID" value="NZ_APLF01000007.1"/>
</dbReference>
<name>N1WQ95_9FLAO</name>
<keyword evidence="1" id="KW-0472">Membrane</keyword>